<comment type="caution">
    <text evidence="1">The sequence shown here is derived from an EMBL/GenBank/DDBJ whole genome shotgun (WGS) entry which is preliminary data.</text>
</comment>
<evidence type="ECO:0000313" key="1">
    <source>
        <dbReference type="EMBL" id="KKN45385.1"/>
    </source>
</evidence>
<organism evidence="1">
    <name type="scientific">marine sediment metagenome</name>
    <dbReference type="NCBI Taxonomy" id="412755"/>
    <lineage>
        <taxon>unclassified sequences</taxon>
        <taxon>metagenomes</taxon>
        <taxon>ecological metagenomes</taxon>
    </lineage>
</organism>
<protein>
    <submittedName>
        <fullName evidence="1">Uncharacterized protein</fullName>
    </submittedName>
</protein>
<name>A0A0F9QMK8_9ZZZZ</name>
<accession>A0A0F9QMK8</accession>
<dbReference type="EMBL" id="LAZR01001393">
    <property type="protein sequence ID" value="KKN45385.1"/>
    <property type="molecule type" value="Genomic_DNA"/>
</dbReference>
<reference evidence="1" key="1">
    <citation type="journal article" date="2015" name="Nature">
        <title>Complex archaea that bridge the gap between prokaryotes and eukaryotes.</title>
        <authorList>
            <person name="Spang A."/>
            <person name="Saw J.H."/>
            <person name="Jorgensen S.L."/>
            <person name="Zaremba-Niedzwiedzka K."/>
            <person name="Martijn J."/>
            <person name="Lind A.E."/>
            <person name="van Eijk R."/>
            <person name="Schleper C."/>
            <person name="Guy L."/>
            <person name="Ettema T.J."/>
        </authorList>
    </citation>
    <scope>NUCLEOTIDE SEQUENCE</scope>
</reference>
<dbReference type="AlphaFoldDB" id="A0A0F9QMK8"/>
<proteinExistence type="predicted"/>
<sequence>MPGEGRKSLWDTLREGAGSEEEKALSFLFPAGNRFEMLQMLTETQPRAVTPFAVLDLFRKKYKSKILTEFMKSHNTIKIGQERKGRLEGSEVVVGMRKAKAEESGD</sequence>
<gene>
    <name evidence="1" type="ORF">LCGC14_0683710</name>
</gene>